<organism evidence="2 3">
    <name type="scientific">Gemmiger formicilis</name>
    <dbReference type="NCBI Taxonomy" id="745368"/>
    <lineage>
        <taxon>Bacteria</taxon>
        <taxon>Bacillati</taxon>
        <taxon>Bacillota</taxon>
        <taxon>Clostridia</taxon>
        <taxon>Eubacteriales</taxon>
        <taxon>Gemmiger</taxon>
    </lineage>
</organism>
<proteinExistence type="predicted"/>
<feature type="domain" description="Acetyl xylan esterase" evidence="1">
    <location>
        <begin position="10"/>
        <end position="110"/>
    </location>
</feature>
<reference evidence="2 3" key="1">
    <citation type="submission" date="2017-02" db="EMBL/GenBank/DDBJ databases">
        <authorList>
            <person name="Peterson S.W."/>
        </authorList>
    </citation>
    <scope>NUCLEOTIDE SEQUENCE [LARGE SCALE GENOMIC DNA]</scope>
    <source>
        <strain evidence="2 3">ATCC 27749</strain>
    </source>
</reference>
<gene>
    <name evidence="2" type="ORF">SAMN02745178_01075</name>
</gene>
<dbReference type="PANTHER" id="PTHR40111">
    <property type="entry name" value="CEPHALOSPORIN-C DEACETYLASE"/>
    <property type="match status" value="1"/>
</dbReference>
<accession>A0A1T4WVB7</accession>
<keyword evidence="3" id="KW-1185">Reference proteome</keyword>
<dbReference type="GO" id="GO:0005976">
    <property type="term" value="P:polysaccharide metabolic process"/>
    <property type="evidence" value="ECO:0007669"/>
    <property type="project" value="TreeGrafter"/>
</dbReference>
<evidence type="ECO:0000313" key="2">
    <source>
        <dbReference type="EMBL" id="SKA81199.1"/>
    </source>
</evidence>
<dbReference type="Gene3D" id="3.40.50.1820">
    <property type="entry name" value="alpha/beta hydrolase"/>
    <property type="match status" value="1"/>
</dbReference>
<name>A0A1T4WVB7_9FIRM</name>
<dbReference type="GeneID" id="93337552"/>
<dbReference type="InterPro" id="IPR039069">
    <property type="entry name" value="CE7"/>
</dbReference>
<dbReference type="OrthoDB" id="1863649at2"/>
<feature type="domain" description="Acetyl xylan esterase" evidence="1">
    <location>
        <begin position="198"/>
        <end position="263"/>
    </location>
</feature>
<dbReference type="Proteomes" id="UP000190286">
    <property type="component" value="Unassembled WGS sequence"/>
</dbReference>
<feature type="domain" description="Acetyl xylan esterase" evidence="1">
    <location>
        <begin position="124"/>
        <end position="187"/>
    </location>
</feature>
<sequence length="269" mass="29465">MTITEQKAFLRSYTGQAQAPADFAQRWQETAAALHPAVSCAPVAFGNPCGVYERLTVTFDGRSVTARVIRPAADGVHPLLLMYHDLNRGVRGWHHITRFLALGFGVVALEAEPFREDWKVQPAQAAFRQRYLDALAVAKAALALPWVDTGRVYTFGEGFGGGLALLAASLCPAVSRCAALNPLPGDFAGLGLPGYDELDAANFAPLCRAEVLLGTCLMDEYAPPKGQAAIYNRLTCPKQWKLYPKYVHERVNFFENQMLCFFKDGIPEA</sequence>
<protein>
    <submittedName>
        <fullName evidence="2">Cephalosporin-C deacetylase</fullName>
    </submittedName>
</protein>
<dbReference type="GO" id="GO:0052689">
    <property type="term" value="F:carboxylic ester hydrolase activity"/>
    <property type="evidence" value="ECO:0007669"/>
    <property type="project" value="TreeGrafter"/>
</dbReference>
<evidence type="ECO:0000259" key="1">
    <source>
        <dbReference type="Pfam" id="PF05448"/>
    </source>
</evidence>
<dbReference type="EMBL" id="FUYF01000004">
    <property type="protein sequence ID" value="SKA81199.1"/>
    <property type="molecule type" value="Genomic_DNA"/>
</dbReference>
<dbReference type="InterPro" id="IPR008391">
    <property type="entry name" value="AXE1_dom"/>
</dbReference>
<dbReference type="PANTHER" id="PTHR40111:SF1">
    <property type="entry name" value="CEPHALOSPORIN-C DEACETYLASE"/>
    <property type="match status" value="1"/>
</dbReference>
<dbReference type="Pfam" id="PF05448">
    <property type="entry name" value="AXE1"/>
    <property type="match status" value="3"/>
</dbReference>
<dbReference type="SUPFAM" id="SSF53474">
    <property type="entry name" value="alpha/beta-Hydrolases"/>
    <property type="match status" value="1"/>
</dbReference>
<dbReference type="InterPro" id="IPR029058">
    <property type="entry name" value="AB_hydrolase_fold"/>
</dbReference>
<dbReference type="RefSeq" id="WP_078784066.1">
    <property type="nucleotide sequence ID" value="NZ_CAKVQS010000004.1"/>
</dbReference>
<dbReference type="AlphaFoldDB" id="A0A1T4WVB7"/>
<evidence type="ECO:0000313" key="3">
    <source>
        <dbReference type="Proteomes" id="UP000190286"/>
    </source>
</evidence>
<dbReference type="STRING" id="745368.SAMN02745178_01075"/>